<reference evidence="2 3" key="1">
    <citation type="submission" date="2020-03" db="EMBL/GenBank/DDBJ databases">
        <title>Genomic Encyclopedia of Type Strains, Phase IV (KMG-IV): sequencing the most valuable type-strain genomes for metagenomic binning, comparative biology and taxonomic classification.</title>
        <authorList>
            <person name="Goeker M."/>
        </authorList>
    </citation>
    <scope>NUCLEOTIDE SEQUENCE [LARGE SCALE GENOMIC DNA]</scope>
    <source>
        <strain evidence="2 3">DSM 22753</strain>
    </source>
</reference>
<evidence type="ECO:0000259" key="1">
    <source>
        <dbReference type="SMART" id="SM00287"/>
    </source>
</evidence>
<keyword evidence="3" id="KW-1185">Reference proteome</keyword>
<dbReference type="EMBL" id="JAASQP010000001">
    <property type="protein sequence ID" value="NIJ24529.1"/>
    <property type="molecule type" value="Genomic_DNA"/>
</dbReference>
<dbReference type="InterPro" id="IPR010466">
    <property type="entry name" value="DUF1058"/>
</dbReference>
<dbReference type="RefSeq" id="WP_140046882.1">
    <property type="nucleotide sequence ID" value="NZ_BAAAEV010000001.1"/>
</dbReference>
<dbReference type="SMART" id="SM00287">
    <property type="entry name" value="SH3b"/>
    <property type="match status" value="1"/>
</dbReference>
<accession>A0ABX0U437</accession>
<dbReference type="InterPro" id="IPR003646">
    <property type="entry name" value="SH3-like_bac-type"/>
</dbReference>
<gene>
    <name evidence="2" type="ORF">FHT01_002071</name>
</gene>
<dbReference type="Proteomes" id="UP000788153">
    <property type="component" value="Unassembled WGS sequence"/>
</dbReference>
<evidence type="ECO:0000313" key="3">
    <source>
        <dbReference type="Proteomes" id="UP000788153"/>
    </source>
</evidence>
<feature type="domain" description="SH3b" evidence="1">
    <location>
        <begin position="26"/>
        <end position="90"/>
    </location>
</feature>
<proteinExistence type="predicted"/>
<organism evidence="2 3">
    <name type="scientific">Sphingomonas japonica</name>
    <dbReference type="NCBI Taxonomy" id="511662"/>
    <lineage>
        <taxon>Bacteria</taxon>
        <taxon>Pseudomonadati</taxon>
        <taxon>Pseudomonadota</taxon>
        <taxon>Alphaproteobacteria</taxon>
        <taxon>Sphingomonadales</taxon>
        <taxon>Sphingomonadaceae</taxon>
        <taxon>Sphingomonas</taxon>
    </lineage>
</organism>
<name>A0ABX0U437_9SPHN</name>
<sequence length="156" mass="17017">MRWLGWTMLGACALATAAEAQKRETPYFASIAAGEARMRTGPGKNYPVSWLYVRADLPIKVVDIYADWRKVEDPGGVQGWMQVGLLSDTRTAIVTGGIAELLAAPRAGAAVAWRSEPGVVGRIRDCTGGWCWFDVRGRAGYIQQSRLWGVAPGEEF</sequence>
<evidence type="ECO:0000313" key="2">
    <source>
        <dbReference type="EMBL" id="NIJ24529.1"/>
    </source>
</evidence>
<protein>
    <submittedName>
        <fullName evidence="2">SH3-like domain-containing protein</fullName>
    </submittedName>
</protein>
<comment type="caution">
    <text evidence="2">The sequence shown here is derived from an EMBL/GenBank/DDBJ whole genome shotgun (WGS) entry which is preliminary data.</text>
</comment>
<dbReference type="Pfam" id="PF06347">
    <property type="entry name" value="SH3_4"/>
    <property type="match status" value="2"/>
</dbReference>